<dbReference type="Proteomes" id="UP000190890">
    <property type="component" value="Unassembled WGS sequence"/>
</dbReference>
<dbReference type="EMBL" id="LZZM01000043">
    <property type="protein sequence ID" value="OOM81895.1"/>
    <property type="molecule type" value="Genomic_DNA"/>
</dbReference>
<dbReference type="AlphaFoldDB" id="A0A1S8TWW8"/>
<gene>
    <name evidence="2" type="ORF">CLPUN_07570</name>
</gene>
<dbReference type="STRING" id="29367.CLPUN_07570"/>
<organism evidence="2 3">
    <name type="scientific">Clostridium puniceum</name>
    <dbReference type="NCBI Taxonomy" id="29367"/>
    <lineage>
        <taxon>Bacteria</taxon>
        <taxon>Bacillati</taxon>
        <taxon>Bacillota</taxon>
        <taxon>Clostridia</taxon>
        <taxon>Eubacteriales</taxon>
        <taxon>Clostridiaceae</taxon>
        <taxon>Clostridium</taxon>
    </lineage>
</organism>
<name>A0A1S8TWW8_9CLOT</name>
<dbReference type="OrthoDB" id="3199595at2"/>
<dbReference type="NCBIfam" id="TIGR01714">
    <property type="entry name" value="phage_rep_org_N"/>
    <property type="match status" value="1"/>
</dbReference>
<dbReference type="Pfam" id="PF09681">
    <property type="entry name" value="Phage_rep_org_N"/>
    <property type="match status" value="1"/>
</dbReference>
<dbReference type="PANTHER" id="PTHR37293:SF7">
    <property type="entry name" value="HYPOTHETICAL PHAGE PROTEIN"/>
    <property type="match status" value="1"/>
</dbReference>
<protein>
    <recommendedName>
        <fullName evidence="1">Phage replisome organiser N-terminal domain-containing protein</fullName>
    </recommendedName>
</protein>
<feature type="domain" description="Phage replisome organiser N-terminal" evidence="1">
    <location>
        <begin position="6"/>
        <end position="122"/>
    </location>
</feature>
<dbReference type="InterPro" id="IPR010056">
    <property type="entry name" value="Phage_rep_org__N"/>
</dbReference>
<evidence type="ECO:0000259" key="1">
    <source>
        <dbReference type="Pfam" id="PF09681"/>
    </source>
</evidence>
<dbReference type="PANTHER" id="PTHR37293">
    <property type="entry name" value="PHAGE REPLICATION PROTEIN-RELATED"/>
    <property type="match status" value="1"/>
</dbReference>
<reference evidence="2 3" key="1">
    <citation type="submission" date="2016-05" db="EMBL/GenBank/DDBJ databases">
        <title>Microbial solvent formation.</title>
        <authorList>
            <person name="Poehlein A."/>
            <person name="Montoya Solano J.D."/>
            <person name="Flitsch S."/>
            <person name="Krabben P."/>
            <person name="Duerre P."/>
            <person name="Daniel R."/>
        </authorList>
    </citation>
    <scope>NUCLEOTIDE SEQUENCE [LARGE SCALE GENOMIC DNA]</scope>
    <source>
        <strain evidence="2 3">DSM 2619</strain>
    </source>
</reference>
<proteinExistence type="predicted"/>
<comment type="caution">
    <text evidence="2">The sequence shown here is derived from an EMBL/GenBank/DDBJ whole genome shotgun (WGS) entry which is preliminary data.</text>
</comment>
<dbReference type="RefSeq" id="WP_077846037.1">
    <property type="nucleotide sequence ID" value="NZ_LZZM01000043.1"/>
</dbReference>
<keyword evidence="3" id="KW-1185">Reference proteome</keyword>
<accession>A0A1S8TWW8</accession>
<dbReference type="InterPro" id="IPR053162">
    <property type="entry name" value="DnaD"/>
</dbReference>
<evidence type="ECO:0000313" key="2">
    <source>
        <dbReference type="EMBL" id="OOM81895.1"/>
    </source>
</evidence>
<evidence type="ECO:0000313" key="3">
    <source>
        <dbReference type="Proteomes" id="UP000190890"/>
    </source>
</evidence>
<sequence>MKERKFVKLRTDMYEDTKFKIIDTMNERDIIHYIWTRIITLAGKVNLEGNLYLSRNIPYTMETLAIEFNRDIIQVKSALNALIELEMIELVQDKIYRVKNFAKHQNIKTKEKTEIQDNKVKTQDNTEDIKNKEEKSIENQLCEEKHVDSEHERCEGIKELPENHIIVDKIINSEIIKKEKVDSNYKNTADILKNIKDYQAKNDLQLNVPISLEKKKTKKVNKNTSKNISCIDETSEGNKQEEIIGFFDGENSIALGEGDRGIMAFSV</sequence>